<feature type="region of interest" description="Disordered" evidence="1">
    <location>
        <begin position="682"/>
        <end position="717"/>
    </location>
</feature>
<reference evidence="4 5" key="1">
    <citation type="submission" date="2020-04" db="EMBL/GenBank/DDBJ databases">
        <title>Perkinsus olseni comparative genomics.</title>
        <authorList>
            <person name="Bogema D.R."/>
        </authorList>
    </citation>
    <scope>NUCLEOTIDE SEQUENCE [LARGE SCALE GENOMIC DNA]</scope>
    <source>
        <strain evidence="2">ATCC PRA-179</strain>
        <strain evidence="3">ATCC PRA-31</strain>
    </source>
</reference>
<dbReference type="EMBL" id="JABAHT010000336">
    <property type="protein sequence ID" value="KAF4657810.1"/>
    <property type="molecule type" value="Genomic_DNA"/>
</dbReference>
<feature type="region of interest" description="Disordered" evidence="1">
    <location>
        <begin position="890"/>
        <end position="930"/>
    </location>
</feature>
<feature type="compositionally biased region" description="Pro residues" evidence="1">
    <location>
        <begin position="236"/>
        <end position="249"/>
    </location>
</feature>
<protein>
    <recommendedName>
        <fullName evidence="6">RING-type domain-containing protein</fullName>
    </recommendedName>
</protein>
<evidence type="ECO:0000313" key="3">
    <source>
        <dbReference type="EMBL" id="KAF4661835.1"/>
    </source>
</evidence>
<evidence type="ECO:0000313" key="5">
    <source>
        <dbReference type="Proteomes" id="UP000572268"/>
    </source>
</evidence>
<evidence type="ECO:0000256" key="1">
    <source>
        <dbReference type="SAM" id="MobiDB-lite"/>
    </source>
</evidence>
<sequence length="943" mass="104350">MSRLERFLRLPPRGTEVVGSQQSGSTSAAGAKKASKGPPLPARDARAVCLGEEEVTVEDLAAVDTLAENVNSPELMWRYLELLFLPQDRRMAQLLREWLRGEDHQQPADVEGDDSEDVPMDEAYDHAPPLPELARAEQAMSQSTTMHYSWEWALEDAIAPKQQALGVYSKLGISPPRDLRELNKSFPRVQLAGPDHTFDVRATDRPMRTRRPPADPFAYSPLMPGFMTSHGCGLLQPPPPLPPEGPPLLPASSASSSSSSSSFPADVPPFALGATYVPPETGPTLFSEPVRARSRSRDSLESEPSKGSHRGQAGRGANSTFRQLYEDLKSTCTANRELGRYILRNIMANIDAEEERGQSTRGFIRTLSEAAASHVIRLEYDHWIDSVEELFPAPEEWPKYEGKIIVVFDDCSTKIRARAIERNVVIQYLRDRQERFMTGFDDIQQFSLTTRTLRSSDELSADAEDDISVPSHSGETLEGLPDLPQIGPFCHICRQSAKAVATAAAEAARKEALGLPPTSLINLDARQGSRMAVCSGVLHDAFEGRPGPTACHRRFCHTCLVMYSHQAPVEGKAWTCPVCTTSCSCERCTRAEYIKEIRAFALANLGAGRLRDLINRPVEEPREKWRPGSAVPWAQFARMAPNSSFIIQPDAEVYRQALEIESAFTRKELQRAVKEMKEYNSPGMSTRATHHRQRHSGRSHTSKAAAAAASPVGTLRRPETPPWIELQTPADVASAFLRELVPQGAGPTSTEKLLVLRKAVERLREVQKLRLEAAEMLSKREDTLAVSLAGSGPQVLARSLLQPIPDWVPTDDLCIKDDDLADEFIMALRRVLPEKRLHHQTIVEDSDTEIEGRPPPEASHARNAVKWRRLARRRGIRKPHCVSLHPGRVRTRTAGDVTDTEMAPPPSRRGRKSAGASRDPGRALAARPDGIPAAVHNQVMDFV</sequence>
<proteinExistence type="predicted"/>
<evidence type="ECO:0000313" key="4">
    <source>
        <dbReference type="Proteomes" id="UP000570595"/>
    </source>
</evidence>
<gene>
    <name evidence="3" type="ORF">FOL46_005554</name>
    <name evidence="2" type="ORF">FOZ61_006033</name>
</gene>
<name>A0A7J6LRA8_PEROL</name>
<feature type="compositionally biased region" description="Basic residues" evidence="1">
    <location>
        <begin position="688"/>
        <end position="701"/>
    </location>
</feature>
<dbReference type="Proteomes" id="UP000572268">
    <property type="component" value="Unassembled WGS sequence"/>
</dbReference>
<feature type="compositionally biased region" description="Low complexity" evidence="1">
    <location>
        <begin position="250"/>
        <end position="269"/>
    </location>
</feature>
<dbReference type="OrthoDB" id="442270at2759"/>
<accession>A0A7J6LRA8</accession>
<dbReference type="Proteomes" id="UP000570595">
    <property type="component" value="Unassembled WGS sequence"/>
</dbReference>
<feature type="compositionally biased region" description="Basic and acidic residues" evidence="1">
    <location>
        <begin position="295"/>
        <end position="306"/>
    </location>
</feature>
<dbReference type="AlphaFoldDB" id="A0A7J6LRA8"/>
<evidence type="ECO:0008006" key="6">
    <source>
        <dbReference type="Google" id="ProtNLM"/>
    </source>
</evidence>
<comment type="caution">
    <text evidence="3">The sequence shown here is derived from an EMBL/GenBank/DDBJ whole genome shotgun (WGS) entry which is preliminary data.</text>
</comment>
<feature type="region of interest" description="Disordered" evidence="1">
    <location>
        <begin position="229"/>
        <end position="318"/>
    </location>
</feature>
<feature type="region of interest" description="Disordered" evidence="1">
    <location>
        <begin position="12"/>
        <end position="43"/>
    </location>
</feature>
<feature type="compositionally biased region" description="Low complexity" evidence="1">
    <location>
        <begin position="19"/>
        <end position="32"/>
    </location>
</feature>
<evidence type="ECO:0000313" key="2">
    <source>
        <dbReference type="EMBL" id="KAF4657810.1"/>
    </source>
</evidence>
<organism evidence="3 5">
    <name type="scientific">Perkinsus olseni</name>
    <name type="common">Perkinsus atlanticus</name>
    <dbReference type="NCBI Taxonomy" id="32597"/>
    <lineage>
        <taxon>Eukaryota</taxon>
        <taxon>Sar</taxon>
        <taxon>Alveolata</taxon>
        <taxon>Perkinsozoa</taxon>
        <taxon>Perkinsea</taxon>
        <taxon>Perkinsida</taxon>
        <taxon>Perkinsidae</taxon>
        <taxon>Perkinsus</taxon>
    </lineage>
</organism>
<dbReference type="EMBL" id="JABANN010000339">
    <property type="protein sequence ID" value="KAF4661835.1"/>
    <property type="molecule type" value="Genomic_DNA"/>
</dbReference>